<feature type="region of interest" description="Disordered" evidence="1">
    <location>
        <begin position="287"/>
        <end position="319"/>
    </location>
</feature>
<dbReference type="Proteomes" id="UP000831963">
    <property type="component" value="Chromosome"/>
</dbReference>
<evidence type="ECO:0000313" key="2">
    <source>
        <dbReference type="EMBL" id="UPL16249.1"/>
    </source>
</evidence>
<organism evidence="2 3">
    <name type="scientific">Microbacterium galbinum</name>
    <dbReference type="NCBI Taxonomy" id="2851646"/>
    <lineage>
        <taxon>Bacteria</taxon>
        <taxon>Bacillati</taxon>
        <taxon>Actinomycetota</taxon>
        <taxon>Actinomycetes</taxon>
        <taxon>Micrococcales</taxon>
        <taxon>Microbacteriaceae</taxon>
        <taxon>Microbacterium</taxon>
    </lineage>
</organism>
<dbReference type="EMBL" id="CP078077">
    <property type="protein sequence ID" value="UPL16249.1"/>
    <property type="molecule type" value="Genomic_DNA"/>
</dbReference>
<feature type="compositionally biased region" description="Low complexity" evidence="1">
    <location>
        <begin position="295"/>
        <end position="305"/>
    </location>
</feature>
<feature type="compositionally biased region" description="Low complexity" evidence="1">
    <location>
        <begin position="356"/>
        <end position="378"/>
    </location>
</feature>
<gene>
    <name evidence="2" type="ORF">KV396_15270</name>
</gene>
<proteinExistence type="predicted"/>
<dbReference type="RefSeq" id="WP_247956256.1">
    <property type="nucleotide sequence ID" value="NZ_CP078077.1"/>
</dbReference>
<name>A0ABY4ITY8_9MICO</name>
<keyword evidence="3" id="KW-1185">Reference proteome</keyword>
<reference evidence="2 3" key="1">
    <citation type="submission" date="2021-06" db="EMBL/GenBank/DDBJ databases">
        <title>Genome-based taxonomic framework of Microbacterium strains isolated from marine environment, the description of four new species and reclassification of four preexisting species.</title>
        <authorList>
            <person name="Lee S.D."/>
            <person name="Kim S.-M."/>
            <person name="Byeon Y.-S."/>
            <person name="Yang H.L."/>
            <person name="Kim I.S."/>
        </authorList>
    </citation>
    <scope>NUCLEOTIDE SEQUENCE [LARGE SCALE GENOMIC DNA]</scope>
    <source>
        <strain evidence="2 3">SSW1-36</strain>
    </source>
</reference>
<accession>A0ABY4ITY8</accession>
<feature type="region of interest" description="Disordered" evidence="1">
    <location>
        <begin position="227"/>
        <end position="261"/>
    </location>
</feature>
<protein>
    <submittedName>
        <fullName evidence="2">Uncharacterized protein</fullName>
    </submittedName>
</protein>
<evidence type="ECO:0000313" key="3">
    <source>
        <dbReference type="Proteomes" id="UP000831963"/>
    </source>
</evidence>
<evidence type="ECO:0000256" key="1">
    <source>
        <dbReference type="SAM" id="MobiDB-lite"/>
    </source>
</evidence>
<sequence length="490" mass="51022">MTDDAAGTPTPPLVPDAHRVVRSLDAAETPFGGLLVTRGEGVAVQVDAGALAGWAGWGFAGAEHIAAPLDVVRRRDGHDVLLPWCTERVTSLLARRHVVDEHLSLGECSTLVASVLRGIDELGEPGARESGTWWVTGEGRPVFVVGEGEAACAGAARVVELVAEGCRDRGMGRVLAQVQMGLHLGADQPRVPQRRIEEWEEALLQIASPRPLRCDVLTPERARDVARAANARPSERQALGRRGIAGTGSVESRRARRAERPSLVGEALEALRGSVAEAVQRVARALPNRDRRSSVGRSASPSASGTRNRTDERVAPRSRRRSLLIAAAAAVAVLAGGLLWPGGESGEAAEGHRAPSRTAPESATATEPATADETAGAPSPTPAAEDLGTSTSASDETAVTAAASLLIGAASCAEAGASSCPDVIAEGSTVDVVELGEVAGTEPAISPVDEYGDVAVIRAESPAAPRILVLVWMNEKWLVRDVYDVADQPS</sequence>
<feature type="region of interest" description="Disordered" evidence="1">
    <location>
        <begin position="345"/>
        <end position="395"/>
    </location>
</feature>